<sequence length="101" mass="11280">MVYEGRINGSVEVVGEERSVDEIIRNVLGYRSFYGKRGGVTITGGEPTLQLDFCRELLKGLKHHGINTAIETNGSSPSLEELLDHLDLVICDLKHMDEEKH</sequence>
<keyword evidence="5" id="KW-0408">Iron</keyword>
<feature type="domain" description="Radical SAM core" evidence="7">
    <location>
        <begin position="13"/>
        <end position="99"/>
    </location>
</feature>
<dbReference type="PANTHER" id="PTHR30352">
    <property type="entry name" value="PYRUVATE FORMATE-LYASE-ACTIVATING ENZYME"/>
    <property type="match status" value="1"/>
</dbReference>
<dbReference type="EMBL" id="BARV01039643">
    <property type="protein sequence ID" value="GAI47184.1"/>
    <property type="molecule type" value="Genomic_DNA"/>
</dbReference>
<keyword evidence="4" id="KW-0479">Metal-binding</keyword>
<comment type="caution">
    <text evidence="8">The sequence shown here is derived from an EMBL/GenBank/DDBJ whole genome shotgun (WGS) entry which is preliminary data.</text>
</comment>
<evidence type="ECO:0000256" key="4">
    <source>
        <dbReference type="ARBA" id="ARBA00022723"/>
    </source>
</evidence>
<reference evidence="8" key="1">
    <citation type="journal article" date="2014" name="Front. Microbiol.">
        <title>High frequency of phylogenetically diverse reductive dehalogenase-homologous genes in deep subseafloor sedimentary metagenomes.</title>
        <authorList>
            <person name="Kawai M."/>
            <person name="Futagami T."/>
            <person name="Toyoda A."/>
            <person name="Takaki Y."/>
            <person name="Nishi S."/>
            <person name="Hori S."/>
            <person name="Arai W."/>
            <person name="Tsubouchi T."/>
            <person name="Morono Y."/>
            <person name="Uchiyama I."/>
            <person name="Ito T."/>
            <person name="Fujiyama A."/>
            <person name="Inagaki F."/>
            <person name="Takami H."/>
        </authorList>
    </citation>
    <scope>NUCLEOTIDE SEQUENCE</scope>
    <source>
        <strain evidence="8">Expedition CK06-06</strain>
    </source>
</reference>
<gene>
    <name evidence="8" type="ORF">S06H3_60697</name>
</gene>
<keyword evidence="2" id="KW-0004">4Fe-4S</keyword>
<keyword evidence="3" id="KW-0949">S-adenosyl-L-methionine</keyword>
<accession>X1QV73</accession>
<evidence type="ECO:0000256" key="5">
    <source>
        <dbReference type="ARBA" id="ARBA00023004"/>
    </source>
</evidence>
<proteinExistence type="predicted"/>
<dbReference type="GO" id="GO:0046872">
    <property type="term" value="F:metal ion binding"/>
    <property type="evidence" value="ECO:0007669"/>
    <property type="project" value="UniProtKB-KW"/>
</dbReference>
<dbReference type="Pfam" id="PF04055">
    <property type="entry name" value="Radical_SAM"/>
    <property type="match status" value="1"/>
</dbReference>
<dbReference type="InterPro" id="IPR058240">
    <property type="entry name" value="rSAM_sf"/>
</dbReference>
<evidence type="ECO:0000259" key="7">
    <source>
        <dbReference type="Pfam" id="PF04055"/>
    </source>
</evidence>
<organism evidence="8">
    <name type="scientific">marine sediment metagenome</name>
    <dbReference type="NCBI Taxonomy" id="412755"/>
    <lineage>
        <taxon>unclassified sequences</taxon>
        <taxon>metagenomes</taxon>
        <taxon>ecological metagenomes</taxon>
    </lineage>
</organism>
<dbReference type="InterPro" id="IPR034457">
    <property type="entry name" value="Organic_radical-activating"/>
</dbReference>
<evidence type="ECO:0000256" key="1">
    <source>
        <dbReference type="ARBA" id="ARBA00001966"/>
    </source>
</evidence>
<dbReference type="InterPro" id="IPR013785">
    <property type="entry name" value="Aldolase_TIM"/>
</dbReference>
<evidence type="ECO:0000256" key="3">
    <source>
        <dbReference type="ARBA" id="ARBA00022691"/>
    </source>
</evidence>
<dbReference type="AlphaFoldDB" id="X1QV73"/>
<dbReference type="Gene3D" id="3.20.20.70">
    <property type="entry name" value="Aldolase class I"/>
    <property type="match status" value="1"/>
</dbReference>
<dbReference type="SUPFAM" id="SSF102114">
    <property type="entry name" value="Radical SAM enzymes"/>
    <property type="match status" value="1"/>
</dbReference>
<protein>
    <recommendedName>
        <fullName evidence="7">Radical SAM core domain-containing protein</fullName>
    </recommendedName>
</protein>
<evidence type="ECO:0000256" key="6">
    <source>
        <dbReference type="ARBA" id="ARBA00023014"/>
    </source>
</evidence>
<comment type="cofactor">
    <cofactor evidence="1">
        <name>[4Fe-4S] cluster</name>
        <dbReference type="ChEBI" id="CHEBI:49883"/>
    </cofactor>
</comment>
<dbReference type="GO" id="GO:0003824">
    <property type="term" value="F:catalytic activity"/>
    <property type="evidence" value="ECO:0007669"/>
    <property type="project" value="InterPro"/>
</dbReference>
<dbReference type="InterPro" id="IPR007197">
    <property type="entry name" value="rSAM"/>
</dbReference>
<dbReference type="GO" id="GO:0051539">
    <property type="term" value="F:4 iron, 4 sulfur cluster binding"/>
    <property type="evidence" value="ECO:0007669"/>
    <property type="project" value="UniProtKB-KW"/>
</dbReference>
<name>X1QV73_9ZZZZ</name>
<evidence type="ECO:0000256" key="2">
    <source>
        <dbReference type="ARBA" id="ARBA00022485"/>
    </source>
</evidence>
<evidence type="ECO:0000313" key="8">
    <source>
        <dbReference type="EMBL" id="GAI47184.1"/>
    </source>
</evidence>
<keyword evidence="6" id="KW-0411">Iron-sulfur</keyword>
<feature type="non-terminal residue" evidence="8">
    <location>
        <position position="101"/>
    </location>
</feature>